<dbReference type="AlphaFoldDB" id="A0A940PY26"/>
<dbReference type="EMBL" id="JAFIDA010000001">
    <property type="protein sequence ID" value="MBP1327474.1"/>
    <property type="molecule type" value="Genomic_DNA"/>
</dbReference>
<protein>
    <submittedName>
        <fullName evidence="1">Uncharacterized protein</fullName>
    </submittedName>
</protein>
<proteinExistence type="predicted"/>
<gene>
    <name evidence="1" type="ORF">JOF28_002706</name>
</gene>
<dbReference type="Proteomes" id="UP000675163">
    <property type="component" value="Unassembled WGS sequence"/>
</dbReference>
<comment type="caution">
    <text evidence="1">The sequence shown here is derived from an EMBL/GenBank/DDBJ whole genome shotgun (WGS) entry which is preliminary data.</text>
</comment>
<name>A0A940PY26_9MICO</name>
<reference evidence="1" key="1">
    <citation type="submission" date="2021-02" db="EMBL/GenBank/DDBJ databases">
        <title>Sequencing the genomes of 1000 actinobacteria strains.</title>
        <authorList>
            <person name="Klenk H.-P."/>
        </authorList>
    </citation>
    <scope>NUCLEOTIDE SEQUENCE</scope>
    <source>
        <strain evidence="1">DSM 22850</strain>
    </source>
</reference>
<evidence type="ECO:0000313" key="2">
    <source>
        <dbReference type="Proteomes" id="UP000675163"/>
    </source>
</evidence>
<evidence type="ECO:0000313" key="1">
    <source>
        <dbReference type="EMBL" id="MBP1327474.1"/>
    </source>
</evidence>
<organism evidence="1 2">
    <name type="scientific">Leucobacter exalbidus</name>
    <dbReference type="NCBI Taxonomy" id="662960"/>
    <lineage>
        <taxon>Bacteria</taxon>
        <taxon>Bacillati</taxon>
        <taxon>Actinomycetota</taxon>
        <taxon>Actinomycetes</taxon>
        <taxon>Micrococcales</taxon>
        <taxon>Microbacteriaceae</taxon>
        <taxon>Leucobacter</taxon>
    </lineage>
</organism>
<accession>A0A940PY26</accession>
<sequence>MLFAKIVLILALLGAAVLGLAMRVRAWWRDRTGGPRD</sequence>
<keyword evidence="2" id="KW-1185">Reference proteome</keyword>